<dbReference type="SMART" id="SM00244">
    <property type="entry name" value="PHB"/>
    <property type="match status" value="1"/>
</dbReference>
<comment type="similarity">
    <text evidence="2">Belongs to the band 7/mec-2 family. HflC subfamily.</text>
</comment>
<keyword evidence="9" id="KW-0378">Hydrolase</keyword>
<evidence type="ECO:0000256" key="4">
    <source>
        <dbReference type="ARBA" id="ARBA00022989"/>
    </source>
</evidence>
<dbReference type="Proteomes" id="UP001320702">
    <property type="component" value="Unassembled WGS sequence"/>
</dbReference>
<evidence type="ECO:0000313" key="10">
    <source>
        <dbReference type="Proteomes" id="UP001320702"/>
    </source>
</evidence>
<dbReference type="GO" id="GO:0008233">
    <property type="term" value="F:peptidase activity"/>
    <property type="evidence" value="ECO:0007669"/>
    <property type="project" value="UniProtKB-KW"/>
</dbReference>
<dbReference type="Gene3D" id="3.30.479.30">
    <property type="entry name" value="Band 7 domain"/>
    <property type="match status" value="1"/>
</dbReference>
<dbReference type="SUPFAM" id="SSF117892">
    <property type="entry name" value="Band 7/SPFH domain"/>
    <property type="match status" value="1"/>
</dbReference>
<keyword evidence="9" id="KW-0645">Protease</keyword>
<evidence type="ECO:0000259" key="8">
    <source>
        <dbReference type="SMART" id="SM00244"/>
    </source>
</evidence>
<keyword evidence="10" id="KW-1185">Reference proteome</keyword>
<dbReference type="PANTHER" id="PTHR42911">
    <property type="entry name" value="MODULATOR OF FTSH PROTEASE HFLC"/>
    <property type="match status" value="1"/>
</dbReference>
<evidence type="ECO:0000256" key="7">
    <source>
        <dbReference type="SAM" id="Phobius"/>
    </source>
</evidence>
<keyword evidence="3 7" id="KW-0812">Transmembrane</keyword>
<dbReference type="InterPro" id="IPR010200">
    <property type="entry name" value="HflC"/>
</dbReference>
<feature type="region of interest" description="Disordered" evidence="6">
    <location>
        <begin position="292"/>
        <end position="429"/>
    </location>
</feature>
<sequence length="429" mass="45545">MARAWKFSALAIPALVVVGVVGMASIFIVDEREKALVLRLGRVVDVQEQPGLGVKVPFLDNVVKYDDRILGLPTSPLEVTPLDDRRLVVDAFARWRITDPVRFRQAVGTGGIQAAQGRLEPIVNAAIREVLGSVPSTNVLSDDRTTLMNQIRDEARNNSSGLGVEIIDVRLTRTDLPEQNLNATYARMRAERQREAADEIARGGEAAQRVRAAADRTVVELTSEAQKRAEIVRGEADAERNAIYADAFGRDPEFFAFTRSMTSYERALKGQNSSMVMQPNGEFFTYLRDAGSERAEPAPAPVPPGSSARSNAGSSAAAGETDEELVTPKVTDREGNPLGESAGVKLTPVPESLATPPEQPSSVVPPASESGAQPEPADEGQNDAAGDAAGQDAPAADAADPESSVDPATEDPATVDAATEEEAPAPATN</sequence>
<evidence type="ECO:0000256" key="1">
    <source>
        <dbReference type="ARBA" id="ARBA00004167"/>
    </source>
</evidence>
<keyword evidence="4 7" id="KW-1133">Transmembrane helix</keyword>
<feature type="transmembrane region" description="Helical" evidence="7">
    <location>
        <begin position="7"/>
        <end position="29"/>
    </location>
</feature>
<protein>
    <submittedName>
        <fullName evidence="9">Protease modulator HflC</fullName>
    </submittedName>
</protein>
<feature type="compositionally biased region" description="Low complexity" evidence="6">
    <location>
        <begin position="382"/>
        <end position="417"/>
    </location>
</feature>
<dbReference type="CDD" id="cd03405">
    <property type="entry name" value="SPFH_HflC"/>
    <property type="match status" value="1"/>
</dbReference>
<feature type="domain" description="Band 7" evidence="8">
    <location>
        <begin position="24"/>
        <end position="188"/>
    </location>
</feature>
<dbReference type="GO" id="GO:0006508">
    <property type="term" value="P:proteolysis"/>
    <property type="evidence" value="ECO:0007669"/>
    <property type="project" value="UniProtKB-KW"/>
</dbReference>
<dbReference type="Pfam" id="PF01145">
    <property type="entry name" value="Band_7"/>
    <property type="match status" value="1"/>
</dbReference>
<feature type="compositionally biased region" description="Low complexity" evidence="6">
    <location>
        <begin position="305"/>
        <end position="319"/>
    </location>
</feature>
<gene>
    <name evidence="9" type="ORF">MU516_04110</name>
</gene>
<reference evidence="9 10" key="1">
    <citation type="submission" date="2022-04" db="EMBL/GenBank/DDBJ databases">
        <title>Paracoccus sp. YLB-12 draft genome sequence.</title>
        <authorList>
            <person name="Yu L."/>
        </authorList>
    </citation>
    <scope>NUCLEOTIDE SEQUENCE [LARGE SCALE GENOMIC DNA]</scope>
    <source>
        <strain evidence="9 10">YLB-12</strain>
    </source>
</reference>
<evidence type="ECO:0000256" key="6">
    <source>
        <dbReference type="SAM" id="MobiDB-lite"/>
    </source>
</evidence>
<organism evidence="9 10">
    <name type="scientific">Paracoccus maritimus</name>
    <dbReference type="NCBI Taxonomy" id="2933292"/>
    <lineage>
        <taxon>Bacteria</taxon>
        <taxon>Pseudomonadati</taxon>
        <taxon>Pseudomonadota</taxon>
        <taxon>Alphaproteobacteria</taxon>
        <taxon>Rhodobacterales</taxon>
        <taxon>Paracoccaceae</taxon>
        <taxon>Paracoccus</taxon>
    </lineage>
</organism>
<comment type="caution">
    <text evidence="9">The sequence shown here is derived from an EMBL/GenBank/DDBJ whole genome shotgun (WGS) entry which is preliminary data.</text>
</comment>
<dbReference type="InterPro" id="IPR001107">
    <property type="entry name" value="Band_7"/>
</dbReference>
<dbReference type="PANTHER" id="PTHR42911:SF1">
    <property type="entry name" value="MODULATOR OF FTSH PROTEASE HFLC"/>
    <property type="match status" value="1"/>
</dbReference>
<evidence type="ECO:0000256" key="2">
    <source>
        <dbReference type="ARBA" id="ARBA00007862"/>
    </source>
</evidence>
<dbReference type="EMBL" id="JANAVZ010000002">
    <property type="protein sequence ID" value="MCT4332053.1"/>
    <property type="molecule type" value="Genomic_DNA"/>
</dbReference>
<evidence type="ECO:0000256" key="5">
    <source>
        <dbReference type="ARBA" id="ARBA00023136"/>
    </source>
</evidence>
<dbReference type="InterPro" id="IPR036013">
    <property type="entry name" value="Band_7/SPFH_dom_sf"/>
</dbReference>
<proteinExistence type="inferred from homology"/>
<comment type="subcellular location">
    <subcellularLocation>
        <location evidence="1">Membrane</location>
        <topology evidence="1">Single-pass membrane protein</topology>
    </subcellularLocation>
</comment>
<evidence type="ECO:0000313" key="9">
    <source>
        <dbReference type="EMBL" id="MCT4332053.1"/>
    </source>
</evidence>
<keyword evidence="5 7" id="KW-0472">Membrane</keyword>
<name>A0ABT2K713_9RHOB</name>
<evidence type="ECO:0000256" key="3">
    <source>
        <dbReference type="ARBA" id="ARBA00022692"/>
    </source>
</evidence>
<accession>A0ABT2K713</accession>